<dbReference type="EMBL" id="JAIFTH010000165">
    <property type="protein sequence ID" value="KAG9510360.1"/>
    <property type="molecule type" value="Genomic_DNA"/>
</dbReference>
<proteinExistence type="predicted"/>
<keyword evidence="1" id="KW-0812">Transmembrane</keyword>
<feature type="non-terminal residue" evidence="2">
    <location>
        <position position="86"/>
    </location>
</feature>
<organism evidence="2 3">
    <name type="scientific">Fragariocoptes setiger</name>
    <dbReference type="NCBI Taxonomy" id="1670756"/>
    <lineage>
        <taxon>Eukaryota</taxon>
        <taxon>Metazoa</taxon>
        <taxon>Ecdysozoa</taxon>
        <taxon>Arthropoda</taxon>
        <taxon>Chelicerata</taxon>
        <taxon>Arachnida</taxon>
        <taxon>Acari</taxon>
        <taxon>Acariformes</taxon>
        <taxon>Trombidiformes</taxon>
        <taxon>Prostigmata</taxon>
        <taxon>Eupodina</taxon>
        <taxon>Eriophyoidea</taxon>
        <taxon>Phytoptidae</taxon>
        <taxon>Fragariocoptes</taxon>
    </lineage>
</organism>
<keyword evidence="3" id="KW-1185">Reference proteome</keyword>
<keyword evidence="1" id="KW-1133">Transmembrane helix</keyword>
<evidence type="ECO:0000256" key="1">
    <source>
        <dbReference type="SAM" id="Phobius"/>
    </source>
</evidence>
<evidence type="ECO:0000313" key="3">
    <source>
        <dbReference type="Proteomes" id="UP000825002"/>
    </source>
</evidence>
<protein>
    <submittedName>
        <fullName evidence="2">Uncharacterized protein</fullName>
    </submittedName>
</protein>
<name>A0ABQ7SAT4_9ACAR</name>
<sequence length="86" mass="9894">MQQVKVTMSFTLRHVIFTAVLVLFNFYSKYVLADFIMLEGNGMPMVIDDDWSGRDVIIMPGNGMQNMMVDDDDLFLDDSSPLWTHI</sequence>
<accession>A0ABQ7SAT4</accession>
<dbReference type="Proteomes" id="UP000825002">
    <property type="component" value="Unassembled WGS sequence"/>
</dbReference>
<gene>
    <name evidence="2" type="ORF">GZH46_01105</name>
</gene>
<comment type="caution">
    <text evidence="2">The sequence shown here is derived from an EMBL/GenBank/DDBJ whole genome shotgun (WGS) entry which is preliminary data.</text>
</comment>
<keyword evidence="1" id="KW-0472">Membrane</keyword>
<evidence type="ECO:0000313" key="2">
    <source>
        <dbReference type="EMBL" id="KAG9510360.1"/>
    </source>
</evidence>
<feature type="transmembrane region" description="Helical" evidence="1">
    <location>
        <begin position="6"/>
        <end position="27"/>
    </location>
</feature>
<reference evidence="2 3" key="1">
    <citation type="submission" date="2020-10" db="EMBL/GenBank/DDBJ databases">
        <authorList>
            <person name="Klimov P.B."/>
            <person name="Dyachkov S.M."/>
            <person name="Chetverikov P.E."/>
        </authorList>
    </citation>
    <scope>NUCLEOTIDE SEQUENCE [LARGE SCALE GENOMIC DNA]</scope>
    <source>
        <strain evidence="2">BMOC 18-1129-001#AD2665</strain>
        <tissue evidence="2">Entire mites</tissue>
    </source>
</reference>